<comment type="caution">
    <text evidence="1">The sequence shown here is derived from an EMBL/GenBank/DDBJ whole genome shotgun (WGS) entry which is preliminary data.</text>
</comment>
<protein>
    <submittedName>
        <fullName evidence="1">Uncharacterized protein</fullName>
    </submittedName>
</protein>
<sequence>MVSVLQPGMKRIKLVVPDDPAFDAVRDLNDTFAEVADPRGKYRFKRGETSVDFEATGQTADDDTRIEIFQARSVTP</sequence>
<name>A0ABP7GH83_9ACTN</name>
<organism evidence="1 2">
    <name type="scientific">Salinactinospora qingdaonensis</name>
    <dbReference type="NCBI Taxonomy" id="702744"/>
    <lineage>
        <taxon>Bacteria</taxon>
        <taxon>Bacillati</taxon>
        <taxon>Actinomycetota</taxon>
        <taxon>Actinomycetes</taxon>
        <taxon>Streptosporangiales</taxon>
        <taxon>Nocardiopsidaceae</taxon>
        <taxon>Salinactinospora</taxon>
    </lineage>
</organism>
<keyword evidence="2" id="KW-1185">Reference proteome</keyword>
<dbReference type="Proteomes" id="UP001500908">
    <property type="component" value="Unassembled WGS sequence"/>
</dbReference>
<reference evidence="2" key="1">
    <citation type="journal article" date="2019" name="Int. J. Syst. Evol. Microbiol.">
        <title>The Global Catalogue of Microorganisms (GCM) 10K type strain sequencing project: providing services to taxonomists for standard genome sequencing and annotation.</title>
        <authorList>
            <consortium name="The Broad Institute Genomics Platform"/>
            <consortium name="The Broad Institute Genome Sequencing Center for Infectious Disease"/>
            <person name="Wu L."/>
            <person name="Ma J."/>
        </authorList>
    </citation>
    <scope>NUCLEOTIDE SEQUENCE [LARGE SCALE GENOMIC DNA]</scope>
    <source>
        <strain evidence="2">JCM 17137</strain>
    </source>
</reference>
<gene>
    <name evidence="1" type="ORF">GCM10022402_47080</name>
</gene>
<proteinExistence type="predicted"/>
<evidence type="ECO:0000313" key="2">
    <source>
        <dbReference type="Proteomes" id="UP001500908"/>
    </source>
</evidence>
<accession>A0ABP7GH83</accession>
<evidence type="ECO:0000313" key="1">
    <source>
        <dbReference type="EMBL" id="GAA3764469.1"/>
    </source>
</evidence>
<dbReference type="EMBL" id="BAABDD010000042">
    <property type="protein sequence ID" value="GAA3764469.1"/>
    <property type="molecule type" value="Genomic_DNA"/>
</dbReference>